<dbReference type="Proteomes" id="UP000807342">
    <property type="component" value="Unassembled WGS sequence"/>
</dbReference>
<feature type="compositionally biased region" description="Low complexity" evidence="1">
    <location>
        <begin position="40"/>
        <end position="53"/>
    </location>
</feature>
<sequence>MDEQAKKRRRLLSQPDGFLPTKKTQQRVHAPKFQSAFDEPAASTSSSSKKPISLQQFSAPQFKPRPPDKKQPVMVRRQPVPVAPSYADPQSAGPSIPLKHQEPPAVPIMKAGQPHKPTKPLSSARVFITEQPSLAPVPLKPLQSRVPVVPEPPATTESREMKPLSTTHLADISSNKDPVELSSILLQLQDYRTVEPSQDQKHDVLTSPQKGKHVRGGLASRASHLYGKSHTSLYLWRAAIESQPARQSAPDISFRVHKILHTISSGIHKSCLSITLCRVHIPVRPFSSRKQLVYVVVRFPDASKYSNLCDLSDLIEGCTLRIWRPWHEAALVDFSSEPATPPNASLPIPSSSNDSVNISPDNIHNIVLLCSRFTITRDA</sequence>
<dbReference type="EMBL" id="MU151240">
    <property type="protein sequence ID" value="KAF9446536.1"/>
    <property type="molecule type" value="Genomic_DNA"/>
</dbReference>
<feature type="compositionally biased region" description="Basic residues" evidence="1">
    <location>
        <begin position="1"/>
        <end position="11"/>
    </location>
</feature>
<feature type="region of interest" description="Disordered" evidence="1">
    <location>
        <begin position="144"/>
        <end position="163"/>
    </location>
</feature>
<reference evidence="2" key="1">
    <citation type="submission" date="2020-11" db="EMBL/GenBank/DDBJ databases">
        <authorList>
            <consortium name="DOE Joint Genome Institute"/>
            <person name="Ahrendt S."/>
            <person name="Riley R."/>
            <person name="Andreopoulos W."/>
            <person name="Labutti K."/>
            <person name="Pangilinan J."/>
            <person name="Ruiz-Duenas F.J."/>
            <person name="Barrasa J.M."/>
            <person name="Sanchez-Garcia M."/>
            <person name="Camarero S."/>
            <person name="Miyauchi S."/>
            <person name="Serrano A."/>
            <person name="Linde D."/>
            <person name="Babiker R."/>
            <person name="Drula E."/>
            <person name="Ayuso-Fernandez I."/>
            <person name="Pacheco R."/>
            <person name="Padilla G."/>
            <person name="Ferreira P."/>
            <person name="Barriuso J."/>
            <person name="Kellner H."/>
            <person name="Castanera R."/>
            <person name="Alfaro M."/>
            <person name="Ramirez L."/>
            <person name="Pisabarro A.G."/>
            <person name="Kuo A."/>
            <person name="Tritt A."/>
            <person name="Lipzen A."/>
            <person name="He G."/>
            <person name="Yan M."/>
            <person name="Ng V."/>
            <person name="Cullen D."/>
            <person name="Martin F."/>
            <person name="Rosso M.-N."/>
            <person name="Henrissat B."/>
            <person name="Hibbett D."/>
            <person name="Martinez A.T."/>
            <person name="Grigoriev I.V."/>
        </authorList>
    </citation>
    <scope>NUCLEOTIDE SEQUENCE</scope>
    <source>
        <strain evidence="2">MF-IS2</strain>
    </source>
</reference>
<comment type="caution">
    <text evidence="2">The sequence shown here is derived from an EMBL/GenBank/DDBJ whole genome shotgun (WGS) entry which is preliminary data.</text>
</comment>
<feature type="region of interest" description="Disordered" evidence="1">
    <location>
        <begin position="1"/>
        <end position="102"/>
    </location>
</feature>
<feature type="compositionally biased region" description="Low complexity" evidence="1">
    <location>
        <begin position="72"/>
        <end position="84"/>
    </location>
</feature>
<accession>A0A9P5XC04</accession>
<evidence type="ECO:0000313" key="3">
    <source>
        <dbReference type="Proteomes" id="UP000807342"/>
    </source>
</evidence>
<protein>
    <submittedName>
        <fullName evidence="2">Uncharacterized protein</fullName>
    </submittedName>
</protein>
<evidence type="ECO:0000256" key="1">
    <source>
        <dbReference type="SAM" id="MobiDB-lite"/>
    </source>
</evidence>
<keyword evidence="3" id="KW-1185">Reference proteome</keyword>
<dbReference type="AlphaFoldDB" id="A0A9P5XC04"/>
<dbReference type="OrthoDB" id="3215163at2759"/>
<gene>
    <name evidence="2" type="ORF">P691DRAFT_673357</name>
</gene>
<organism evidence="2 3">
    <name type="scientific">Macrolepiota fuliginosa MF-IS2</name>
    <dbReference type="NCBI Taxonomy" id="1400762"/>
    <lineage>
        <taxon>Eukaryota</taxon>
        <taxon>Fungi</taxon>
        <taxon>Dikarya</taxon>
        <taxon>Basidiomycota</taxon>
        <taxon>Agaricomycotina</taxon>
        <taxon>Agaricomycetes</taxon>
        <taxon>Agaricomycetidae</taxon>
        <taxon>Agaricales</taxon>
        <taxon>Agaricineae</taxon>
        <taxon>Agaricaceae</taxon>
        <taxon>Macrolepiota</taxon>
    </lineage>
</organism>
<evidence type="ECO:0000313" key="2">
    <source>
        <dbReference type="EMBL" id="KAF9446536.1"/>
    </source>
</evidence>
<name>A0A9P5XC04_9AGAR</name>
<proteinExistence type="predicted"/>